<dbReference type="AlphaFoldDB" id="O67574"/>
<dbReference type="Proteomes" id="UP000000798">
    <property type="component" value="Chromosome"/>
</dbReference>
<proteinExistence type="predicted"/>
<dbReference type="Pfam" id="PF00596">
    <property type="entry name" value="Aldolase_II"/>
    <property type="match status" value="1"/>
</dbReference>
<dbReference type="SUPFAM" id="SSF53639">
    <property type="entry name" value="AraD/HMP-PK domain-like"/>
    <property type="match status" value="1"/>
</dbReference>
<evidence type="ECO:0000256" key="2">
    <source>
        <dbReference type="ARBA" id="ARBA00023239"/>
    </source>
</evidence>
<accession>O67574</accession>
<dbReference type="KEGG" id="aae:aq_1658"/>
<organism evidence="4 5">
    <name type="scientific">Aquifex aeolicus (strain VF5)</name>
    <dbReference type="NCBI Taxonomy" id="224324"/>
    <lineage>
        <taxon>Bacteria</taxon>
        <taxon>Pseudomonadati</taxon>
        <taxon>Aquificota</taxon>
        <taxon>Aquificia</taxon>
        <taxon>Aquificales</taxon>
        <taxon>Aquificaceae</taxon>
        <taxon>Aquifex</taxon>
    </lineage>
</organism>
<dbReference type="GO" id="GO:0046872">
    <property type="term" value="F:metal ion binding"/>
    <property type="evidence" value="ECO:0007669"/>
    <property type="project" value="UniProtKB-KW"/>
</dbReference>
<evidence type="ECO:0000259" key="3">
    <source>
        <dbReference type="SMART" id="SM01007"/>
    </source>
</evidence>
<dbReference type="GO" id="GO:0005829">
    <property type="term" value="C:cytosol"/>
    <property type="evidence" value="ECO:0000318"/>
    <property type="project" value="GO_Central"/>
</dbReference>
<dbReference type="Gene3D" id="3.40.225.10">
    <property type="entry name" value="Class II aldolase/adducin N-terminal domain"/>
    <property type="match status" value="1"/>
</dbReference>
<sequence length="187" mass="20729">MEFILKEFLKCAELVSQENLTYSYTGNMSRIFSGKLYITRTGANFRNLSEGDILELPLEGESILEERASSELIVHRRVLRETEHKALLHTHPVYAVMCSLKTKEITPLDSEGKAILGKVNVLELENSSASEELAQNLAEELKEKSIAVIKGHGVFAGAENLIRAYEITSVLENSCKILLGVEYGGKG</sequence>
<feature type="domain" description="Class II aldolase/adducin N-terminal" evidence="3">
    <location>
        <begin position="6"/>
        <end position="179"/>
    </location>
</feature>
<evidence type="ECO:0000256" key="1">
    <source>
        <dbReference type="ARBA" id="ARBA00022723"/>
    </source>
</evidence>
<dbReference type="EnsemblBacteria" id="AAC07526">
    <property type="protein sequence ID" value="AAC07526"/>
    <property type="gene ID" value="aq_1658"/>
</dbReference>
<keyword evidence="2" id="KW-0456">Lyase</keyword>
<dbReference type="PANTHER" id="PTHR22789">
    <property type="entry name" value="FUCULOSE PHOSPHATE ALDOLASE"/>
    <property type="match status" value="1"/>
</dbReference>
<dbReference type="RefSeq" id="WP_010881077.1">
    <property type="nucleotide sequence ID" value="NC_000918.1"/>
</dbReference>
<dbReference type="GO" id="GO:0016832">
    <property type="term" value="F:aldehyde-lyase activity"/>
    <property type="evidence" value="ECO:0000318"/>
    <property type="project" value="GO_Central"/>
</dbReference>
<keyword evidence="5" id="KW-1185">Reference proteome</keyword>
<gene>
    <name evidence="4" type="primary">fucA1</name>
    <name evidence="4" type="ordered locus">aq_1658</name>
</gene>
<dbReference type="PIR" id="E70443">
    <property type="entry name" value="E70443"/>
</dbReference>
<keyword evidence="1" id="KW-0479">Metal-binding</keyword>
<dbReference type="InParanoid" id="O67574"/>
<dbReference type="STRING" id="224324.aq_1658"/>
<dbReference type="InterPro" id="IPR050197">
    <property type="entry name" value="Aldolase_class_II_sugar_metab"/>
</dbReference>
<dbReference type="EMBL" id="AE000657">
    <property type="protein sequence ID" value="AAC07526.1"/>
    <property type="molecule type" value="Genomic_DNA"/>
</dbReference>
<protein>
    <submittedName>
        <fullName evidence="4">Fuculose-1-phosphate aldolase</fullName>
    </submittedName>
</protein>
<dbReference type="SMART" id="SM01007">
    <property type="entry name" value="Aldolase_II"/>
    <property type="match status" value="1"/>
</dbReference>
<evidence type="ECO:0000313" key="5">
    <source>
        <dbReference type="Proteomes" id="UP000000798"/>
    </source>
</evidence>
<reference evidence="4 5" key="1">
    <citation type="journal article" date="1998" name="Nature">
        <title>The complete genome of the hyperthermophilic bacterium Aquifex aeolicus.</title>
        <authorList>
            <person name="Deckert G."/>
            <person name="Warren P.V."/>
            <person name="Gaasterland T."/>
            <person name="Young W.G."/>
            <person name="Lenox A.L."/>
            <person name="Graham D.E."/>
            <person name="Overbeek R."/>
            <person name="Snead M.A."/>
            <person name="Keller M."/>
            <person name="Aujay M."/>
            <person name="Huber R."/>
            <person name="Feldman R.A."/>
            <person name="Short J.M."/>
            <person name="Olson G.J."/>
            <person name="Swanson R.V."/>
        </authorList>
    </citation>
    <scope>NUCLEOTIDE SEQUENCE [LARGE SCALE GENOMIC DNA]</scope>
    <source>
        <strain evidence="4 5">VF5</strain>
    </source>
</reference>
<dbReference type="HOGENOM" id="CLU_006033_3_4_0"/>
<dbReference type="GO" id="GO:0019323">
    <property type="term" value="P:pentose catabolic process"/>
    <property type="evidence" value="ECO:0000318"/>
    <property type="project" value="GO_Central"/>
</dbReference>
<dbReference type="PANTHER" id="PTHR22789:SF0">
    <property type="entry name" value="3-OXO-TETRONATE 4-PHOSPHATE DECARBOXYLASE-RELATED"/>
    <property type="match status" value="1"/>
</dbReference>
<dbReference type="eggNOG" id="COG0235">
    <property type="taxonomic scope" value="Bacteria"/>
</dbReference>
<name>O67574_AQUAE</name>
<dbReference type="OrthoDB" id="9805559at2"/>
<dbReference type="InterPro" id="IPR001303">
    <property type="entry name" value="Aldolase_II/adducin_N"/>
</dbReference>
<dbReference type="InterPro" id="IPR036409">
    <property type="entry name" value="Aldolase_II/adducin_N_sf"/>
</dbReference>
<evidence type="ECO:0000313" key="4">
    <source>
        <dbReference type="EMBL" id="AAC07526.1"/>
    </source>
</evidence>